<organism evidence="7 8">
    <name type="scientific">Elsinoe ampelina</name>
    <dbReference type="NCBI Taxonomy" id="302913"/>
    <lineage>
        <taxon>Eukaryota</taxon>
        <taxon>Fungi</taxon>
        <taxon>Dikarya</taxon>
        <taxon>Ascomycota</taxon>
        <taxon>Pezizomycotina</taxon>
        <taxon>Dothideomycetes</taxon>
        <taxon>Dothideomycetidae</taxon>
        <taxon>Myriangiales</taxon>
        <taxon>Elsinoaceae</taxon>
        <taxon>Elsinoe</taxon>
    </lineage>
</organism>
<dbReference type="PANTHER" id="PTHR42978:SF5">
    <property type="entry name" value="METALLO-BETA-LACTAMASE DOMAIN-CONTAINING PROTEIN"/>
    <property type="match status" value="1"/>
</dbReference>
<keyword evidence="3" id="KW-0378">Hydrolase</keyword>
<evidence type="ECO:0000313" key="7">
    <source>
        <dbReference type="EMBL" id="KAF2219191.1"/>
    </source>
</evidence>
<dbReference type="GO" id="GO:0046872">
    <property type="term" value="F:metal ion binding"/>
    <property type="evidence" value="ECO:0007669"/>
    <property type="project" value="UniProtKB-KW"/>
</dbReference>
<dbReference type="CDD" id="cd02440">
    <property type="entry name" value="AdoMet_MTases"/>
    <property type="match status" value="1"/>
</dbReference>
<keyword evidence="2" id="KW-0479">Metal-binding</keyword>
<dbReference type="Proteomes" id="UP000799538">
    <property type="component" value="Unassembled WGS sequence"/>
</dbReference>
<dbReference type="InterPro" id="IPR051013">
    <property type="entry name" value="MBL_superfamily_lactonases"/>
</dbReference>
<keyword evidence="4" id="KW-0862">Zinc</keyword>
<keyword evidence="5" id="KW-0812">Transmembrane</keyword>
<reference evidence="8" key="1">
    <citation type="journal article" date="2020" name="Stud. Mycol.">
        <title>101 Dothideomycetes genomes: A test case for predicting lifestyles and emergence of pathogens.</title>
        <authorList>
            <person name="Haridas S."/>
            <person name="Albert R."/>
            <person name="Binder M."/>
            <person name="Bloem J."/>
            <person name="LaButti K."/>
            <person name="Salamov A."/>
            <person name="Andreopoulos B."/>
            <person name="Baker S."/>
            <person name="Barry K."/>
            <person name="Bills G."/>
            <person name="Bluhm B."/>
            <person name="Cannon C."/>
            <person name="Castanera R."/>
            <person name="Culley D."/>
            <person name="Daum C."/>
            <person name="Ezra D."/>
            <person name="Gonzalez J."/>
            <person name="Henrissat B."/>
            <person name="Kuo A."/>
            <person name="Liang C."/>
            <person name="Lipzen A."/>
            <person name="Lutzoni F."/>
            <person name="Magnuson J."/>
            <person name="Mondo S."/>
            <person name="Nolan M."/>
            <person name="Ohm R."/>
            <person name="Pangilinan J."/>
            <person name="Park H.-J."/>
            <person name="Ramirez L."/>
            <person name="Alfaro M."/>
            <person name="Sun H."/>
            <person name="Tritt A."/>
            <person name="Yoshinaga Y."/>
            <person name="Zwiers L.-H."/>
            <person name="Turgeon B."/>
            <person name="Goodwin S."/>
            <person name="Spatafora J."/>
            <person name="Crous P."/>
            <person name="Grigoriev I."/>
        </authorList>
    </citation>
    <scope>NUCLEOTIDE SEQUENCE [LARGE SCALE GENOMIC DNA]</scope>
    <source>
        <strain evidence="8">CECT 20119</strain>
    </source>
</reference>
<evidence type="ECO:0000256" key="3">
    <source>
        <dbReference type="ARBA" id="ARBA00022801"/>
    </source>
</evidence>
<sequence>MASRLVERWTSYTELFWYIGLGLTGMILLCISTRAHWSGLLLTLRDMVIAHPRDLVDIKRVRDATFVRFWARVGPMFEEGDKDTAVPKLVSQATGVVVELGPGTGAQLPYFDQTKINKIFGIEPNAGLHVQLRERVKTCGLTDLYQVIPHGTEDIEEFEKVGILPGTVDTIISVQVLCSVPRLDANLRRLYTLLKPGGQLIVYEHVRNQDPITYFVQRLYSVIWPFFVGNCHLTCDTFRSIMKSGDWSRIDMVLPKPEDTSTLFPRIHVVQSRRSKAMFESTVTKTIPESDVCFEVAIVDTTTNIVCHAPSLIQPIIKNHEYLHLPTYAFLLKHPSGRNLLFDLGGRKDWRNLAPGTVNALETRVTNFDITSNVSDILTSSNIELASVTSIILSHWHWDHVGDPSTFPKSTSLIVGPGFRKSFMPGYPSNASANLLDTDFEGREVQEIEFASSLDIGEFAAHDLLEDGSIFILNTAGHTVGHISALVRTTPTTFVFLGGDICHNGGVIRPTQSVQMPDTIPGDVPLLAYPNGCPCSVFTACHPTPDEARKKPYFEVSRDAASWYEDPKVAHDSVTKLQAFDADENVLVAIAHDEGLGRVCDMFPKGTINDWQTKGWKQRIRWGFLNALPVQGHTVRGKTWAL</sequence>
<evidence type="ECO:0000256" key="5">
    <source>
        <dbReference type="SAM" id="Phobius"/>
    </source>
</evidence>
<dbReference type="SUPFAM" id="SSF53335">
    <property type="entry name" value="S-adenosyl-L-methionine-dependent methyltransferases"/>
    <property type="match status" value="1"/>
</dbReference>
<feature type="domain" description="Metallo-beta-lactamase" evidence="6">
    <location>
        <begin position="326"/>
        <end position="532"/>
    </location>
</feature>
<evidence type="ECO:0000256" key="4">
    <source>
        <dbReference type="ARBA" id="ARBA00022833"/>
    </source>
</evidence>
<feature type="transmembrane region" description="Helical" evidence="5">
    <location>
        <begin position="15"/>
        <end position="37"/>
    </location>
</feature>
<dbReference type="SUPFAM" id="SSF56281">
    <property type="entry name" value="Metallo-hydrolase/oxidoreductase"/>
    <property type="match status" value="1"/>
</dbReference>
<proteinExistence type="inferred from homology"/>
<dbReference type="OrthoDB" id="10250730at2759"/>
<evidence type="ECO:0000259" key="6">
    <source>
        <dbReference type="SMART" id="SM00849"/>
    </source>
</evidence>
<dbReference type="SMART" id="SM00849">
    <property type="entry name" value="Lactamase_B"/>
    <property type="match status" value="1"/>
</dbReference>
<gene>
    <name evidence="7" type="ORF">BDZ85DRAFT_299038</name>
</gene>
<keyword evidence="5" id="KW-1133">Transmembrane helix</keyword>
<evidence type="ECO:0000313" key="8">
    <source>
        <dbReference type="Proteomes" id="UP000799538"/>
    </source>
</evidence>
<dbReference type="Pfam" id="PF13489">
    <property type="entry name" value="Methyltransf_23"/>
    <property type="match status" value="1"/>
</dbReference>
<dbReference type="AlphaFoldDB" id="A0A6A6G0H1"/>
<keyword evidence="5" id="KW-0472">Membrane</keyword>
<dbReference type="PANTHER" id="PTHR42978">
    <property type="entry name" value="QUORUM-QUENCHING LACTONASE YTNP-RELATED-RELATED"/>
    <property type="match status" value="1"/>
</dbReference>
<dbReference type="InterPro" id="IPR036866">
    <property type="entry name" value="RibonucZ/Hydroxyglut_hydro"/>
</dbReference>
<dbReference type="InterPro" id="IPR029063">
    <property type="entry name" value="SAM-dependent_MTases_sf"/>
</dbReference>
<keyword evidence="8" id="KW-1185">Reference proteome</keyword>
<protein>
    <recommendedName>
        <fullName evidence="6">Metallo-beta-lactamase domain-containing protein</fullName>
    </recommendedName>
</protein>
<comment type="similarity">
    <text evidence="1">Belongs to the metallo-beta-lactamase superfamily.</text>
</comment>
<evidence type="ECO:0000256" key="2">
    <source>
        <dbReference type="ARBA" id="ARBA00022723"/>
    </source>
</evidence>
<dbReference type="Pfam" id="PF00753">
    <property type="entry name" value="Lactamase_B"/>
    <property type="match status" value="1"/>
</dbReference>
<dbReference type="Gene3D" id="3.60.15.10">
    <property type="entry name" value="Ribonuclease Z/Hydroxyacylglutathione hydrolase-like"/>
    <property type="match status" value="1"/>
</dbReference>
<evidence type="ECO:0000256" key="1">
    <source>
        <dbReference type="ARBA" id="ARBA00007749"/>
    </source>
</evidence>
<name>A0A6A6G0H1_9PEZI</name>
<dbReference type="Gene3D" id="3.40.50.150">
    <property type="entry name" value="Vaccinia Virus protein VP39"/>
    <property type="match status" value="1"/>
</dbReference>
<accession>A0A6A6G0H1</accession>
<dbReference type="EMBL" id="ML992519">
    <property type="protein sequence ID" value="KAF2219191.1"/>
    <property type="molecule type" value="Genomic_DNA"/>
</dbReference>
<dbReference type="CDD" id="cd07730">
    <property type="entry name" value="metallo-hydrolase-like_MBL-fold"/>
    <property type="match status" value="1"/>
</dbReference>
<dbReference type="InterPro" id="IPR001279">
    <property type="entry name" value="Metallo-B-lactamas"/>
</dbReference>
<dbReference type="GO" id="GO:0016787">
    <property type="term" value="F:hydrolase activity"/>
    <property type="evidence" value="ECO:0007669"/>
    <property type="project" value="UniProtKB-KW"/>
</dbReference>